<organism evidence="4 5">
    <name type="scientific">Marchantia polymorpha subsp. ruderalis</name>
    <dbReference type="NCBI Taxonomy" id="1480154"/>
    <lineage>
        <taxon>Eukaryota</taxon>
        <taxon>Viridiplantae</taxon>
        <taxon>Streptophyta</taxon>
        <taxon>Embryophyta</taxon>
        <taxon>Marchantiophyta</taxon>
        <taxon>Marchantiopsida</taxon>
        <taxon>Marchantiidae</taxon>
        <taxon>Marchantiales</taxon>
        <taxon>Marchantiaceae</taxon>
        <taxon>Marchantia</taxon>
    </lineage>
</organism>
<dbReference type="EMBL" id="LVLJ01002791">
    <property type="protein sequence ID" value="OAE23694.1"/>
    <property type="molecule type" value="Genomic_DNA"/>
</dbReference>
<dbReference type="Pfam" id="PF01774">
    <property type="entry name" value="UreD"/>
    <property type="match status" value="1"/>
</dbReference>
<evidence type="ECO:0008006" key="6">
    <source>
        <dbReference type="Google" id="ProtNLM"/>
    </source>
</evidence>
<dbReference type="GO" id="GO:0016151">
    <property type="term" value="F:nickel cation binding"/>
    <property type="evidence" value="ECO:0007669"/>
    <property type="project" value="InterPro"/>
</dbReference>
<dbReference type="AlphaFoldDB" id="A0A176VS44"/>
<gene>
    <name evidence="4" type="ORF">AXG93_2253s1050</name>
</gene>
<dbReference type="PANTHER" id="PTHR33643">
    <property type="entry name" value="UREASE ACCESSORY PROTEIN D"/>
    <property type="match status" value="1"/>
</dbReference>
<sequence length="375" mass="41312">MDVDIGSVSLMDLLLKNQIEGPKLNGSLRVERVYGKSSTTRSYATYPLQFMIPKKALPSHVDAVLVYALTFGGGIVSGDCIFFELNVGADSTMMLLTQGFTNVSIQEGCVLIKLIFLLVILRLALLVFPNLLCSSVKGLPQSQIYLESLIQEPHMHKVYKSVEGKMSRHILKCSVESGGLLALLPDSVVCFATARYSQVQRFNLAPDASLVLVDWLTSGRIARGEVWNFEYFKSTNHVYIQEDTPLLLDSVCLDDHLSPSVSERMGDYHVIAMIFIYGPRLAELRKLVQSNVEKLAGGILNNRRRTSSSRADQVQTPKQNPSAPAFLASCSTVGPLGDGLVIRAAATTTRSMYGFLREQLATLEPILGRFPYADN</sequence>
<dbReference type="Proteomes" id="UP000077202">
    <property type="component" value="Unassembled WGS sequence"/>
</dbReference>
<dbReference type="HAMAP" id="MF_01384">
    <property type="entry name" value="UreD"/>
    <property type="match status" value="1"/>
</dbReference>
<dbReference type="InterPro" id="IPR002669">
    <property type="entry name" value="UreD"/>
</dbReference>
<protein>
    <recommendedName>
        <fullName evidence="6">Urease accessory protein D</fullName>
    </recommendedName>
</protein>
<reference evidence="4" key="1">
    <citation type="submission" date="2016-03" db="EMBL/GenBank/DDBJ databases">
        <title>Mechanisms controlling the formation of the plant cell surface in tip-growing cells are functionally conserved among land plants.</title>
        <authorList>
            <person name="Honkanen S."/>
            <person name="Jones V.A."/>
            <person name="Morieri G."/>
            <person name="Champion C."/>
            <person name="Hetherington A.J."/>
            <person name="Kelly S."/>
            <person name="Saint-Marcoux D."/>
            <person name="Proust H."/>
            <person name="Prescott H."/>
            <person name="Dolan L."/>
        </authorList>
    </citation>
    <scope>NUCLEOTIDE SEQUENCE [LARGE SCALE GENOMIC DNA]</scope>
    <source>
        <tissue evidence="4">Whole gametophyte</tissue>
    </source>
</reference>
<evidence type="ECO:0000256" key="2">
    <source>
        <dbReference type="ARBA" id="ARBA00023186"/>
    </source>
</evidence>
<keyword evidence="3" id="KW-1133">Transmembrane helix</keyword>
<comment type="similarity">
    <text evidence="1">Belongs to the UreD family.</text>
</comment>
<name>A0A176VS44_MARPO</name>
<proteinExistence type="inferred from homology"/>
<evidence type="ECO:0000256" key="3">
    <source>
        <dbReference type="SAM" id="Phobius"/>
    </source>
</evidence>
<dbReference type="PANTHER" id="PTHR33643:SF1">
    <property type="entry name" value="UREASE ACCESSORY PROTEIN D"/>
    <property type="match status" value="1"/>
</dbReference>
<feature type="transmembrane region" description="Helical" evidence="3">
    <location>
        <begin position="64"/>
        <end position="89"/>
    </location>
</feature>
<keyword evidence="3" id="KW-0812">Transmembrane</keyword>
<evidence type="ECO:0000313" key="5">
    <source>
        <dbReference type="Proteomes" id="UP000077202"/>
    </source>
</evidence>
<evidence type="ECO:0000256" key="1">
    <source>
        <dbReference type="ARBA" id="ARBA00007177"/>
    </source>
</evidence>
<keyword evidence="2" id="KW-0143">Chaperone</keyword>
<feature type="transmembrane region" description="Helical" evidence="3">
    <location>
        <begin position="110"/>
        <end position="132"/>
    </location>
</feature>
<accession>A0A176VS44</accession>
<comment type="caution">
    <text evidence="4">The sequence shown here is derived from an EMBL/GenBank/DDBJ whole genome shotgun (WGS) entry which is preliminary data.</text>
</comment>
<keyword evidence="3" id="KW-0472">Membrane</keyword>
<evidence type="ECO:0000313" key="4">
    <source>
        <dbReference type="EMBL" id="OAE23694.1"/>
    </source>
</evidence>
<keyword evidence="5" id="KW-1185">Reference proteome</keyword>